<keyword evidence="2" id="KW-1185">Reference proteome</keyword>
<dbReference type="SUPFAM" id="SSF54001">
    <property type="entry name" value="Cysteine proteinases"/>
    <property type="match status" value="1"/>
</dbReference>
<protein>
    <recommendedName>
        <fullName evidence="3">Ubiquitin-like protease family profile domain-containing protein</fullName>
    </recommendedName>
</protein>
<evidence type="ECO:0000313" key="2">
    <source>
        <dbReference type="Proteomes" id="UP000827092"/>
    </source>
</evidence>
<dbReference type="EMBL" id="JAFNEN010000201">
    <property type="protein sequence ID" value="KAG8189869.1"/>
    <property type="molecule type" value="Genomic_DNA"/>
</dbReference>
<evidence type="ECO:0008006" key="3">
    <source>
        <dbReference type="Google" id="ProtNLM"/>
    </source>
</evidence>
<accession>A0AAV6V003</accession>
<comment type="caution">
    <text evidence="1">The sequence shown here is derived from an EMBL/GenBank/DDBJ whole genome shotgun (WGS) entry which is preliminary data.</text>
</comment>
<reference evidence="1 2" key="1">
    <citation type="journal article" date="2022" name="Nat. Ecol. Evol.">
        <title>A masculinizing supergene underlies an exaggerated male reproductive morph in a spider.</title>
        <authorList>
            <person name="Hendrickx F."/>
            <person name="De Corte Z."/>
            <person name="Sonet G."/>
            <person name="Van Belleghem S.M."/>
            <person name="Kostlbacher S."/>
            <person name="Vangestel C."/>
        </authorList>
    </citation>
    <scope>NUCLEOTIDE SEQUENCE [LARGE SCALE GENOMIC DNA]</scope>
    <source>
        <strain evidence="1">W744_W776</strain>
    </source>
</reference>
<dbReference type="Proteomes" id="UP000827092">
    <property type="component" value="Unassembled WGS sequence"/>
</dbReference>
<gene>
    <name evidence="1" type="ORF">JTE90_023376</name>
</gene>
<name>A0AAV6V003_9ARAC</name>
<proteinExistence type="predicted"/>
<evidence type="ECO:0000313" key="1">
    <source>
        <dbReference type="EMBL" id="KAG8189869.1"/>
    </source>
</evidence>
<dbReference type="InterPro" id="IPR038765">
    <property type="entry name" value="Papain-like_cys_pep_sf"/>
</dbReference>
<organism evidence="1 2">
    <name type="scientific">Oedothorax gibbosus</name>
    <dbReference type="NCBI Taxonomy" id="931172"/>
    <lineage>
        <taxon>Eukaryota</taxon>
        <taxon>Metazoa</taxon>
        <taxon>Ecdysozoa</taxon>
        <taxon>Arthropoda</taxon>
        <taxon>Chelicerata</taxon>
        <taxon>Arachnida</taxon>
        <taxon>Araneae</taxon>
        <taxon>Araneomorphae</taxon>
        <taxon>Entelegynae</taxon>
        <taxon>Araneoidea</taxon>
        <taxon>Linyphiidae</taxon>
        <taxon>Erigoninae</taxon>
        <taxon>Oedothorax</taxon>
    </lineage>
</organism>
<sequence>MYLEHVESILKSDPLVNKFFRGVLTADRLDSFEFDLSRTWVFVTNTLCDGDPNVGHWVAVANSNFDIYFFDPSGTYLDESNGISLSHLTPEISNFLQKMSMKGSKINFVANGPLQSPGSISCGEYSIVFVREICHNKSVKDILDLLYGKALDERENFVRNYVANSLLHKIELLSCFLLNNETFKVQSNPRGGMNKKSKWSSQSPVIMIPRQREAAFAKNQLHTQSHTRSSIAQSAIRIL</sequence>
<dbReference type="Gene3D" id="3.40.395.10">
    <property type="entry name" value="Adenoviral Proteinase, Chain A"/>
    <property type="match status" value="1"/>
</dbReference>
<dbReference type="AlphaFoldDB" id="A0AAV6V003"/>